<dbReference type="GO" id="GO:0000976">
    <property type="term" value="F:transcription cis-regulatory region binding"/>
    <property type="evidence" value="ECO:0007669"/>
    <property type="project" value="TreeGrafter"/>
</dbReference>
<dbReference type="Gene3D" id="1.10.357.10">
    <property type="entry name" value="Tetracycline Repressor, domain 2"/>
    <property type="match status" value="1"/>
</dbReference>
<feature type="DNA-binding region" description="H-T-H motif" evidence="4">
    <location>
        <begin position="28"/>
        <end position="47"/>
    </location>
</feature>
<dbReference type="RefSeq" id="WP_114336360.1">
    <property type="nucleotide sequence ID" value="NZ_QPID01000001.1"/>
</dbReference>
<dbReference type="PROSITE" id="PS50977">
    <property type="entry name" value="HTH_TETR_2"/>
    <property type="match status" value="1"/>
</dbReference>
<dbReference type="OrthoDB" id="116240at2"/>
<keyword evidence="1" id="KW-0805">Transcription regulation</keyword>
<organism evidence="6 7">
    <name type="scientific">Corallincola holothuriorum</name>
    <dbReference type="NCBI Taxonomy" id="2282215"/>
    <lineage>
        <taxon>Bacteria</taxon>
        <taxon>Pseudomonadati</taxon>
        <taxon>Pseudomonadota</taxon>
        <taxon>Gammaproteobacteria</taxon>
        <taxon>Alteromonadales</taxon>
        <taxon>Psychromonadaceae</taxon>
        <taxon>Corallincola</taxon>
    </lineage>
</organism>
<dbReference type="PANTHER" id="PTHR30055">
    <property type="entry name" value="HTH-TYPE TRANSCRIPTIONAL REGULATOR RUTR"/>
    <property type="match status" value="1"/>
</dbReference>
<evidence type="ECO:0000256" key="1">
    <source>
        <dbReference type="ARBA" id="ARBA00023015"/>
    </source>
</evidence>
<comment type="caution">
    <text evidence="6">The sequence shown here is derived from an EMBL/GenBank/DDBJ whole genome shotgun (WGS) entry which is preliminary data.</text>
</comment>
<sequence>MKLTELKHQSIITAAKQEFIEKGFAAANMNKICELAEVSKRTLYKHFESKELLFEAVLTLEQAEHNAQSDYRYLPEQSLQQQLIAITEQEVSKLYRPNGIAFARTVVMELFRQPETARALSERLYKTPAISQWFAEAITAGAIKPMDVALITSVYESIFNGMFLWSQLLHVAEPVSGNELAIKIQAVVEPVLKTYGQRE</sequence>
<dbReference type="Pfam" id="PF00440">
    <property type="entry name" value="TetR_N"/>
    <property type="match status" value="1"/>
</dbReference>
<dbReference type="InterPro" id="IPR009057">
    <property type="entry name" value="Homeodomain-like_sf"/>
</dbReference>
<reference evidence="6 7" key="1">
    <citation type="submission" date="2018-07" db="EMBL/GenBank/DDBJ databases">
        <title>Corallincola holothuriorum sp. nov., a new facultative anaerobe isolated from sea cucumber Apostichopus japonicus.</title>
        <authorList>
            <person name="Xia H."/>
        </authorList>
    </citation>
    <scope>NUCLEOTIDE SEQUENCE [LARGE SCALE GENOMIC DNA]</scope>
    <source>
        <strain evidence="6 7">C4</strain>
    </source>
</reference>
<dbReference type="InterPro" id="IPR050109">
    <property type="entry name" value="HTH-type_TetR-like_transc_reg"/>
</dbReference>
<dbReference type="PRINTS" id="PR00455">
    <property type="entry name" value="HTHTETR"/>
</dbReference>
<evidence type="ECO:0000313" key="7">
    <source>
        <dbReference type="Proteomes" id="UP000252558"/>
    </source>
</evidence>
<dbReference type="InterPro" id="IPR036271">
    <property type="entry name" value="Tet_transcr_reg_TetR-rel_C_sf"/>
</dbReference>
<protein>
    <submittedName>
        <fullName evidence="6">TetR/AcrR family transcriptional regulator</fullName>
    </submittedName>
</protein>
<keyword evidence="7" id="KW-1185">Reference proteome</keyword>
<name>A0A368NPI4_9GAMM</name>
<feature type="domain" description="HTH tetR-type" evidence="5">
    <location>
        <begin position="5"/>
        <end position="65"/>
    </location>
</feature>
<evidence type="ECO:0000256" key="2">
    <source>
        <dbReference type="ARBA" id="ARBA00023125"/>
    </source>
</evidence>
<dbReference type="Gene3D" id="1.10.10.60">
    <property type="entry name" value="Homeodomain-like"/>
    <property type="match status" value="1"/>
</dbReference>
<dbReference type="InterPro" id="IPR039536">
    <property type="entry name" value="TetR_C_Proteobacteria"/>
</dbReference>
<evidence type="ECO:0000256" key="4">
    <source>
        <dbReference type="PROSITE-ProRule" id="PRU00335"/>
    </source>
</evidence>
<proteinExistence type="predicted"/>
<dbReference type="Pfam" id="PF14246">
    <property type="entry name" value="TetR_C_7"/>
    <property type="match status" value="1"/>
</dbReference>
<keyword evidence="3" id="KW-0804">Transcription</keyword>
<dbReference type="PANTHER" id="PTHR30055:SF224">
    <property type="entry name" value="TRANSCRIPTIONAL REGULATOR TETR FAMILY"/>
    <property type="match status" value="1"/>
</dbReference>
<keyword evidence="2 4" id="KW-0238">DNA-binding</keyword>
<dbReference type="GO" id="GO:0003700">
    <property type="term" value="F:DNA-binding transcription factor activity"/>
    <property type="evidence" value="ECO:0007669"/>
    <property type="project" value="TreeGrafter"/>
</dbReference>
<evidence type="ECO:0000256" key="3">
    <source>
        <dbReference type="ARBA" id="ARBA00023163"/>
    </source>
</evidence>
<accession>A0A368NPI4</accession>
<dbReference type="SUPFAM" id="SSF48498">
    <property type="entry name" value="Tetracyclin repressor-like, C-terminal domain"/>
    <property type="match status" value="1"/>
</dbReference>
<dbReference type="InterPro" id="IPR001647">
    <property type="entry name" value="HTH_TetR"/>
</dbReference>
<dbReference type="SUPFAM" id="SSF46689">
    <property type="entry name" value="Homeodomain-like"/>
    <property type="match status" value="1"/>
</dbReference>
<evidence type="ECO:0000259" key="5">
    <source>
        <dbReference type="PROSITE" id="PS50977"/>
    </source>
</evidence>
<dbReference type="EMBL" id="QPID01000001">
    <property type="protein sequence ID" value="RCU52452.1"/>
    <property type="molecule type" value="Genomic_DNA"/>
</dbReference>
<dbReference type="FunFam" id="1.10.10.60:FF:000141">
    <property type="entry name" value="TetR family transcriptional regulator"/>
    <property type="match status" value="1"/>
</dbReference>
<gene>
    <name evidence="6" type="ORF">DU002_00325</name>
</gene>
<evidence type="ECO:0000313" key="6">
    <source>
        <dbReference type="EMBL" id="RCU52452.1"/>
    </source>
</evidence>
<dbReference type="Proteomes" id="UP000252558">
    <property type="component" value="Unassembled WGS sequence"/>
</dbReference>
<dbReference type="AlphaFoldDB" id="A0A368NPI4"/>